<protein>
    <recommendedName>
        <fullName evidence="1">DUF362 domain-containing protein</fullName>
    </recommendedName>
</protein>
<dbReference type="AlphaFoldDB" id="A0A0W8G7I9"/>
<comment type="caution">
    <text evidence="2">The sequence shown here is derived from an EMBL/GenBank/DDBJ whole genome shotgun (WGS) entry which is preliminary data.</text>
</comment>
<dbReference type="Pfam" id="PF04015">
    <property type="entry name" value="DUF362"/>
    <property type="match status" value="1"/>
</dbReference>
<organism evidence="2">
    <name type="scientific">hydrocarbon metagenome</name>
    <dbReference type="NCBI Taxonomy" id="938273"/>
    <lineage>
        <taxon>unclassified sequences</taxon>
        <taxon>metagenomes</taxon>
        <taxon>ecological metagenomes</taxon>
    </lineage>
</organism>
<dbReference type="InterPro" id="IPR007160">
    <property type="entry name" value="DUF362"/>
</dbReference>
<evidence type="ECO:0000313" key="2">
    <source>
        <dbReference type="EMBL" id="KUG29125.1"/>
    </source>
</evidence>
<name>A0A0W8G7I9_9ZZZZ</name>
<accession>A0A0W8G7I9</accession>
<feature type="domain" description="DUF362" evidence="1">
    <location>
        <begin position="39"/>
        <end position="233"/>
    </location>
</feature>
<evidence type="ECO:0000259" key="1">
    <source>
        <dbReference type="Pfam" id="PF04015"/>
    </source>
</evidence>
<sequence>MTIPVHFSRVPDDEPKRLERAVAELLTAAGFRPAPGSHVLVKPNLVAPQRVHLSCTHPAVVRAACVFLLDCGARVAVGDSPAFGTARVVARICGLTRALSDLPVRLTNFTRPRPVPLSFGGSIGVASQALEADILLNMPRLKVHNQTGLSCAVKNTFGCVAGSRKALAHQIHGERGNRFPSLILDVMAALPPLFHLVDGITAMHRAGPIGGDPFPLGLLAAAGQAVALDTAVAVLTGMPPELAPLWREALARGMPGSRPEDVAYPLLSPADFDATGFIFPAALSPVAFRPWRFVTGRVKSLLARFH</sequence>
<reference evidence="2" key="1">
    <citation type="journal article" date="2015" name="Proc. Natl. Acad. Sci. U.S.A.">
        <title>Networks of energetic and metabolic interactions define dynamics in microbial communities.</title>
        <authorList>
            <person name="Embree M."/>
            <person name="Liu J.K."/>
            <person name="Al-Bassam M.M."/>
            <person name="Zengler K."/>
        </authorList>
    </citation>
    <scope>NUCLEOTIDE SEQUENCE</scope>
</reference>
<dbReference type="EMBL" id="LNQE01000128">
    <property type="protein sequence ID" value="KUG29125.1"/>
    <property type="molecule type" value="Genomic_DNA"/>
</dbReference>
<gene>
    <name evidence="2" type="ORF">ASZ90_000993</name>
</gene>
<proteinExistence type="predicted"/>